<organism evidence="5 6">
    <name type="scientific">Methanosuratincola subterraneus</name>
    <dbReference type="NCBI Taxonomy" id="2593994"/>
    <lineage>
        <taxon>Archaea</taxon>
        <taxon>Thermoproteota</taxon>
        <taxon>Methanosuratincolia</taxon>
        <taxon>Candidatus Methanomethylicales</taxon>
        <taxon>Candidatus Methanomethylicaceae</taxon>
        <taxon>Candidatus Methanosuratincola (ex Vanwonterghem et al. 2016)</taxon>
    </lineage>
</organism>
<gene>
    <name evidence="5" type="ORF">Metus_0254</name>
</gene>
<sequence length="318" mass="34671">MAEIVFVGHTSIDRVKNSNGEKIQPGGAALYAAYGARTLCRDVCLVTAVGSDYSFWEALSEFPAEFIARRKGRSTRFDISYDANWNAHYHSFEPGPASAITTRALLNAVRRGAAFVHVAPMNPPKMERMVSALRGSGLDVKISVNSCINYMDSSANRKSILKSASMADIFILNERELHALTGVEVVSEAIRAIKSKTLVLTLGEIGTMIRSEGTRDLIPALAAITKKAVDVTGAGDTWSGSFLAAFHKTGSWIKAVSYASFVSAVKCTGWNFEKVSRLRFDSVEDVYDLVVAMKEKGRQLRLAEALKNRQEPSGPARL</sequence>
<dbReference type="GO" id="GO:0016301">
    <property type="term" value="F:kinase activity"/>
    <property type="evidence" value="ECO:0007669"/>
    <property type="project" value="UniProtKB-KW"/>
</dbReference>
<proteinExistence type="inferred from homology"/>
<evidence type="ECO:0000313" key="5">
    <source>
        <dbReference type="EMBL" id="RWX74229.1"/>
    </source>
</evidence>
<evidence type="ECO:0000313" key="6">
    <source>
        <dbReference type="Proteomes" id="UP000288215"/>
    </source>
</evidence>
<dbReference type="SUPFAM" id="SSF53613">
    <property type="entry name" value="Ribokinase-like"/>
    <property type="match status" value="1"/>
</dbReference>
<dbReference type="InterPro" id="IPR029056">
    <property type="entry name" value="Ribokinase-like"/>
</dbReference>
<accession>A0A444L9I3</accession>
<keyword evidence="3" id="KW-0418">Kinase</keyword>
<comment type="caution">
    <text evidence="5">The sequence shown here is derived from an EMBL/GenBank/DDBJ whole genome shotgun (WGS) entry which is preliminary data.</text>
</comment>
<dbReference type="PANTHER" id="PTHR10584">
    <property type="entry name" value="SUGAR KINASE"/>
    <property type="match status" value="1"/>
</dbReference>
<reference evidence="5 6" key="1">
    <citation type="submission" date="2018-12" db="EMBL/GenBank/DDBJ databases">
        <title>The complete genome of the methanogenic archaea of the candidate phylum Verstraetearchaeota, obtained from the metagenome of underground thermal water.</title>
        <authorList>
            <person name="Kadnikov V.V."/>
            <person name="Mardanov A.V."/>
            <person name="Beletsky A.V."/>
            <person name="Karnachuk O.V."/>
            <person name="Ravin N.V."/>
        </authorList>
    </citation>
    <scope>NUCLEOTIDE SEQUENCE [LARGE SCALE GENOMIC DNA]</scope>
    <source>
        <strain evidence="5">Ch88</strain>
    </source>
</reference>
<evidence type="ECO:0000256" key="3">
    <source>
        <dbReference type="ARBA" id="ARBA00022777"/>
    </source>
</evidence>
<dbReference type="EMBL" id="RXGA01000001">
    <property type="protein sequence ID" value="RWX74229.1"/>
    <property type="molecule type" value="Genomic_DNA"/>
</dbReference>
<comment type="similarity">
    <text evidence="1">Belongs to the carbohydrate kinase PfkB family.</text>
</comment>
<name>A0A444L9I3_METS7</name>
<evidence type="ECO:0000259" key="4">
    <source>
        <dbReference type="Pfam" id="PF00294"/>
    </source>
</evidence>
<dbReference type="Gene3D" id="3.40.1190.20">
    <property type="match status" value="1"/>
</dbReference>
<dbReference type="Proteomes" id="UP000288215">
    <property type="component" value="Unassembled WGS sequence"/>
</dbReference>
<dbReference type="PANTHER" id="PTHR10584:SF166">
    <property type="entry name" value="RIBOKINASE"/>
    <property type="match status" value="1"/>
</dbReference>
<dbReference type="AlphaFoldDB" id="A0A444L9I3"/>
<dbReference type="Pfam" id="PF00294">
    <property type="entry name" value="PfkB"/>
    <property type="match status" value="1"/>
</dbReference>
<protein>
    <recommendedName>
        <fullName evidence="4">Carbohydrate kinase PfkB domain-containing protein</fullName>
    </recommendedName>
</protein>
<evidence type="ECO:0000256" key="1">
    <source>
        <dbReference type="ARBA" id="ARBA00010688"/>
    </source>
</evidence>
<keyword evidence="2" id="KW-0808">Transferase</keyword>
<evidence type="ECO:0000256" key="2">
    <source>
        <dbReference type="ARBA" id="ARBA00022679"/>
    </source>
</evidence>
<dbReference type="InterPro" id="IPR011611">
    <property type="entry name" value="PfkB_dom"/>
</dbReference>
<feature type="domain" description="Carbohydrate kinase PfkB" evidence="4">
    <location>
        <begin position="147"/>
        <end position="268"/>
    </location>
</feature>